<dbReference type="OrthoDB" id="9770238at2"/>
<feature type="region of interest" description="Disordered" evidence="2">
    <location>
        <begin position="204"/>
        <end position="243"/>
    </location>
</feature>
<dbReference type="InterPro" id="IPR053162">
    <property type="entry name" value="DnaD"/>
</dbReference>
<dbReference type="Pfam" id="PF07261">
    <property type="entry name" value="DnaB_2"/>
    <property type="match status" value="1"/>
</dbReference>
<evidence type="ECO:0000313" key="6">
    <source>
        <dbReference type="Proteomes" id="UP000321051"/>
    </source>
</evidence>
<dbReference type="Gene3D" id="1.10.10.630">
    <property type="entry name" value="DnaD domain-like"/>
    <property type="match status" value="1"/>
</dbReference>
<dbReference type="Proteomes" id="UP000321051">
    <property type="component" value="Unassembled WGS sequence"/>
</dbReference>
<dbReference type="EMBL" id="BJUN01000003">
    <property type="protein sequence ID" value="GEK57870.1"/>
    <property type="molecule type" value="Genomic_DNA"/>
</dbReference>
<dbReference type="STRING" id="1371.GCA_900166605_02874"/>
<dbReference type="NCBIfam" id="TIGR01446">
    <property type="entry name" value="DnaD_dom"/>
    <property type="match status" value="1"/>
</dbReference>
<dbReference type="InterPro" id="IPR006343">
    <property type="entry name" value="DnaB/C_C"/>
</dbReference>
<dbReference type="PANTHER" id="PTHR37293">
    <property type="entry name" value="PHAGE REPLICATION PROTEIN-RELATED"/>
    <property type="match status" value="1"/>
</dbReference>
<dbReference type="Pfam" id="PF21984">
    <property type="entry name" value="DnaD_N"/>
    <property type="match status" value="1"/>
</dbReference>
<gene>
    <name evidence="5" type="primary">dnaD</name>
    <name evidence="5" type="ORF">MHA01_07750</name>
</gene>
<evidence type="ECO:0000313" key="5">
    <source>
        <dbReference type="EMBL" id="GEK57870.1"/>
    </source>
</evidence>
<dbReference type="InterPro" id="IPR034829">
    <property type="entry name" value="DnaD-like_sf"/>
</dbReference>
<protein>
    <submittedName>
        <fullName evidence="5">DNA replication protein DnaD</fullName>
    </submittedName>
</protein>
<organism evidence="5 6">
    <name type="scientific">Marinococcus halophilus</name>
    <dbReference type="NCBI Taxonomy" id="1371"/>
    <lineage>
        <taxon>Bacteria</taxon>
        <taxon>Bacillati</taxon>
        <taxon>Bacillota</taxon>
        <taxon>Bacilli</taxon>
        <taxon>Bacillales</taxon>
        <taxon>Bacillaceae</taxon>
        <taxon>Marinococcus</taxon>
    </lineage>
</organism>
<dbReference type="AlphaFoldDB" id="A0A510Y3G0"/>
<keyword evidence="6" id="KW-1185">Reference proteome</keyword>
<feature type="domain" description="DnaD N-terminal" evidence="4">
    <location>
        <begin position="32"/>
        <end position="122"/>
    </location>
</feature>
<name>A0A510Y3G0_MARHA</name>
<dbReference type="RefSeq" id="WP_079476562.1">
    <property type="nucleotide sequence ID" value="NZ_BJUN01000003.1"/>
</dbReference>
<dbReference type="PANTHER" id="PTHR37293:SF6">
    <property type="entry name" value="DNA REPLICATION PROTEIN DNAD"/>
    <property type="match status" value="1"/>
</dbReference>
<evidence type="ECO:0000259" key="4">
    <source>
        <dbReference type="Pfam" id="PF21984"/>
    </source>
</evidence>
<accession>A0A510Y3G0</accession>
<sequence>MHFADGRPGEEEDKQMNKDKEIEALMHGHLSIPVIILDKYHQVGLNEKEAMMLLHIYRFGQNNVPLPTPKELAEKMSMDENECAGCLRSMIKRNLLQIDEYEREAVRQESYSLYPFFRQALTAEVPSSEGEQIEEQHLFQNIEQEFSRPLSPMEWETINVWLDQDHYSPDMIQIALKEAVMNQKFSLRYMDRMLHEWKRKGIQTKEDAKAQTEQFKQKGGRRTQAAQSEKLPEYPNINWLDKE</sequence>
<dbReference type="SUPFAM" id="SSF158499">
    <property type="entry name" value="DnaD domain-like"/>
    <property type="match status" value="1"/>
</dbReference>
<proteinExistence type="inferred from homology"/>
<comment type="similarity">
    <text evidence="1">Belongs to the DnaB/DnaD family.</text>
</comment>
<feature type="domain" description="DnaB/C C-terminal" evidence="3">
    <location>
        <begin position="139"/>
        <end position="211"/>
    </location>
</feature>
<dbReference type="InterPro" id="IPR053843">
    <property type="entry name" value="DnaD_N"/>
</dbReference>
<dbReference type="InterPro" id="IPR036388">
    <property type="entry name" value="WH-like_DNA-bd_sf"/>
</dbReference>
<evidence type="ECO:0000259" key="3">
    <source>
        <dbReference type="Pfam" id="PF07261"/>
    </source>
</evidence>
<evidence type="ECO:0000256" key="2">
    <source>
        <dbReference type="SAM" id="MobiDB-lite"/>
    </source>
</evidence>
<evidence type="ECO:0000256" key="1">
    <source>
        <dbReference type="ARBA" id="ARBA00093462"/>
    </source>
</evidence>
<reference evidence="5 6" key="1">
    <citation type="submission" date="2019-07" db="EMBL/GenBank/DDBJ databases">
        <title>Whole genome shotgun sequence of Marinococcus halophilus NBRC 102359.</title>
        <authorList>
            <person name="Hosoyama A."/>
            <person name="Uohara A."/>
            <person name="Ohji S."/>
            <person name="Ichikawa N."/>
        </authorList>
    </citation>
    <scope>NUCLEOTIDE SEQUENCE [LARGE SCALE GENOMIC DNA]</scope>
    <source>
        <strain evidence="5 6">NBRC 102359</strain>
    </source>
</reference>
<comment type="caution">
    <text evidence="5">The sequence shown here is derived from an EMBL/GenBank/DDBJ whole genome shotgun (WGS) entry which is preliminary data.</text>
</comment>
<dbReference type="Gene3D" id="1.10.10.10">
    <property type="entry name" value="Winged helix-like DNA-binding domain superfamily/Winged helix DNA-binding domain"/>
    <property type="match status" value="1"/>
</dbReference>